<protein>
    <recommendedName>
        <fullName evidence="1">Protein kinase domain-containing protein</fullName>
    </recommendedName>
</protein>
<dbReference type="InterPro" id="IPR000719">
    <property type="entry name" value="Prot_kinase_dom"/>
</dbReference>
<evidence type="ECO:0000313" key="3">
    <source>
        <dbReference type="Proteomes" id="UP000827721"/>
    </source>
</evidence>
<dbReference type="PROSITE" id="PS00108">
    <property type="entry name" value="PROTEIN_KINASE_ST"/>
    <property type="match status" value="1"/>
</dbReference>
<dbReference type="Pfam" id="PF00069">
    <property type="entry name" value="Pkinase"/>
    <property type="match status" value="1"/>
</dbReference>
<evidence type="ECO:0000313" key="2">
    <source>
        <dbReference type="EMBL" id="KAH7548258.1"/>
    </source>
</evidence>
<reference evidence="2 3" key="1">
    <citation type="submission" date="2021-02" db="EMBL/GenBank/DDBJ databases">
        <title>Plant Genome Project.</title>
        <authorList>
            <person name="Zhang R.-G."/>
        </authorList>
    </citation>
    <scope>NUCLEOTIDE SEQUENCE [LARGE SCALE GENOMIC DNA]</scope>
    <source>
        <tissue evidence="2">Leaves</tissue>
    </source>
</reference>
<dbReference type="Gene3D" id="1.10.510.10">
    <property type="entry name" value="Transferase(Phosphotransferase) domain 1"/>
    <property type="match status" value="1"/>
</dbReference>
<comment type="caution">
    <text evidence="2">The sequence shown here is derived from an EMBL/GenBank/DDBJ whole genome shotgun (WGS) entry which is preliminary data.</text>
</comment>
<name>A0ABQ8H4N7_9ROSI</name>
<dbReference type="Proteomes" id="UP000827721">
    <property type="component" value="Unassembled WGS sequence"/>
</dbReference>
<dbReference type="SUPFAM" id="SSF56112">
    <property type="entry name" value="Protein kinase-like (PK-like)"/>
    <property type="match status" value="1"/>
</dbReference>
<sequence>MVHGDLKPSNVMLDHDMVAHVGDFGLSKFISDRPLSNAPQTESSSIRIRGTVGYVAPEYGMGGEVSMPGDVYSFGILLLEMFTGKRPIDSMFTNGLTLHEFTKMALPERVMEIVELSLQLEVSNDNNNVENFARRAGEGRIRVEECLVGVLRTGVVCSMESAAERMEMTDVVAQLFGVRERFLGRRI</sequence>
<dbReference type="InterPro" id="IPR008271">
    <property type="entry name" value="Ser/Thr_kinase_AS"/>
</dbReference>
<proteinExistence type="predicted"/>
<dbReference type="PANTHER" id="PTHR48055">
    <property type="entry name" value="LEUCINE-RICH REPEAT RECEPTOR PROTEIN KINASE EMS1"/>
    <property type="match status" value="1"/>
</dbReference>
<dbReference type="EMBL" id="JAFEMO010000014">
    <property type="protein sequence ID" value="KAH7548258.1"/>
    <property type="molecule type" value="Genomic_DNA"/>
</dbReference>
<gene>
    <name evidence="2" type="ORF">JRO89_XS14G0089700</name>
</gene>
<keyword evidence="3" id="KW-1185">Reference proteome</keyword>
<organism evidence="2 3">
    <name type="scientific">Xanthoceras sorbifolium</name>
    <dbReference type="NCBI Taxonomy" id="99658"/>
    <lineage>
        <taxon>Eukaryota</taxon>
        <taxon>Viridiplantae</taxon>
        <taxon>Streptophyta</taxon>
        <taxon>Embryophyta</taxon>
        <taxon>Tracheophyta</taxon>
        <taxon>Spermatophyta</taxon>
        <taxon>Magnoliopsida</taxon>
        <taxon>eudicotyledons</taxon>
        <taxon>Gunneridae</taxon>
        <taxon>Pentapetalae</taxon>
        <taxon>rosids</taxon>
        <taxon>malvids</taxon>
        <taxon>Sapindales</taxon>
        <taxon>Sapindaceae</taxon>
        <taxon>Xanthoceroideae</taxon>
        <taxon>Xanthoceras</taxon>
    </lineage>
</organism>
<dbReference type="InterPro" id="IPR011009">
    <property type="entry name" value="Kinase-like_dom_sf"/>
</dbReference>
<dbReference type="PANTHER" id="PTHR48055:SF57">
    <property type="entry name" value="PROTEIN KINASE DOMAIN-CONTAINING PROTEIN"/>
    <property type="match status" value="1"/>
</dbReference>
<feature type="domain" description="Protein kinase" evidence="1">
    <location>
        <begin position="1"/>
        <end position="141"/>
    </location>
</feature>
<dbReference type="InterPro" id="IPR051564">
    <property type="entry name" value="LRR_receptor-like_kinase"/>
</dbReference>
<evidence type="ECO:0000259" key="1">
    <source>
        <dbReference type="PROSITE" id="PS50011"/>
    </source>
</evidence>
<accession>A0ABQ8H4N7</accession>
<dbReference type="PROSITE" id="PS50011">
    <property type="entry name" value="PROTEIN_KINASE_DOM"/>
    <property type="match status" value="1"/>
</dbReference>